<dbReference type="Gene3D" id="3.40.30.120">
    <property type="match status" value="1"/>
</dbReference>
<evidence type="ECO:0000259" key="4">
    <source>
        <dbReference type="Pfam" id="PF01494"/>
    </source>
</evidence>
<gene>
    <name evidence="5" type="ORF">EJ571_26265</name>
</gene>
<comment type="caution">
    <text evidence="5">The sequence shown here is derived from an EMBL/GenBank/DDBJ whole genome shotgun (WGS) entry which is preliminary data.</text>
</comment>
<dbReference type="InterPro" id="IPR050641">
    <property type="entry name" value="RIFMO-like"/>
</dbReference>
<dbReference type="AlphaFoldDB" id="A0A4R5P450"/>
<dbReference type="Pfam" id="PF01494">
    <property type="entry name" value="FAD_binding_3"/>
    <property type="match status" value="1"/>
</dbReference>
<dbReference type="PRINTS" id="PR00420">
    <property type="entry name" value="RNGMNOXGNASE"/>
</dbReference>
<dbReference type="Gene3D" id="3.50.50.60">
    <property type="entry name" value="FAD/NAD(P)-binding domain"/>
    <property type="match status" value="1"/>
</dbReference>
<dbReference type="Pfam" id="PF21274">
    <property type="entry name" value="Rng_hyd_C"/>
    <property type="match status" value="1"/>
</dbReference>
<proteinExistence type="predicted"/>
<sequence>MNPKHVPVLITGAGAAGLSLSALLAHHGVPPLLVERRSERFVYPKARNLSFRTLEILRRLGVGDAVDAVADGVSGMVTRSTLNGTDEGTPLDVAGIFGGIDELSPEPPAQYCPQSRLEPILLDKTRGSGGEVRYGTELTSFAQDDDGVTAVLRDMRSGTEQTVRADYLVAADGTHSPVREALGIRSAGHGALPIYVIFIYFRGPWRQFVPGLADGDSIHVKNATVDGIFVGTDGDLGLFITTYLRSAGETAAEFTPERCRELLNAAVGEPVDLVIVEIASWQPYEQVAERFQDGRVFLVGDAAHAMPPFKAGGANCAIQSADNLAWKLAAVIIGQAGAGLLRTYEVERHPVGTFSARQSLTGPPRSFLRIDDDVPDLPLEEEQPIFALLAGYQYRSAATVPHETAPYPDEVALVDQLRGQAGTRMPHVWLERNGKRESSLDLLGAGFTVIAAGDHEDWRDATSGASADLDVTVTFVGIGGPDGERWSAVTCLAAGEALLVRPDQFIGWRSDVRPENGCDSREMLRGALSEILARDGCR</sequence>
<dbReference type="PANTHER" id="PTHR43004">
    <property type="entry name" value="TRK SYSTEM POTASSIUM UPTAKE PROTEIN"/>
    <property type="match status" value="1"/>
</dbReference>
<protein>
    <submittedName>
        <fullName evidence="5">FAD-binding protein</fullName>
    </submittedName>
</protein>
<keyword evidence="3" id="KW-0274">FAD</keyword>
<organism evidence="5 6">
    <name type="scientific">Mycobacteroides franklinii</name>
    <dbReference type="NCBI Taxonomy" id="948102"/>
    <lineage>
        <taxon>Bacteria</taxon>
        <taxon>Bacillati</taxon>
        <taxon>Actinomycetota</taxon>
        <taxon>Actinomycetes</taxon>
        <taxon>Mycobacteriales</taxon>
        <taxon>Mycobacteriaceae</taxon>
        <taxon>Mycobacteroides</taxon>
    </lineage>
</organism>
<dbReference type="RefSeq" id="WP_109558568.1">
    <property type="nucleotide sequence ID" value="NZ_MAFQ01000017.1"/>
</dbReference>
<evidence type="ECO:0000313" key="6">
    <source>
        <dbReference type="Proteomes" id="UP000295627"/>
    </source>
</evidence>
<dbReference type="GO" id="GO:0016709">
    <property type="term" value="F:oxidoreductase activity, acting on paired donors, with incorporation or reduction of molecular oxygen, NAD(P)H as one donor, and incorporation of one atom of oxygen"/>
    <property type="evidence" value="ECO:0007669"/>
    <property type="project" value="UniProtKB-ARBA"/>
</dbReference>
<reference evidence="5 6" key="1">
    <citation type="journal article" date="2019" name="Sci. Rep.">
        <title>Extended insight into the Mycobacterium chelonae-abscessus complex through whole genome sequencing of Mycobacterium salmoniphilum outbreak and Mycobacterium salmoniphilum-like strains.</title>
        <authorList>
            <person name="Behra P.R.K."/>
            <person name="Das S."/>
            <person name="Pettersson B.M.F."/>
            <person name="Shirreff L."/>
            <person name="DuCote T."/>
            <person name="Jacobsson K.G."/>
            <person name="Ennis D.G."/>
            <person name="Kirsebom L.A."/>
        </authorList>
    </citation>
    <scope>NUCLEOTIDE SEQUENCE [LARGE SCALE GENOMIC DNA]</scope>
    <source>
        <strain evidence="5 6">DSM 45524</strain>
    </source>
</reference>
<evidence type="ECO:0000256" key="3">
    <source>
        <dbReference type="ARBA" id="ARBA00022827"/>
    </source>
</evidence>
<dbReference type="Proteomes" id="UP000295627">
    <property type="component" value="Unassembled WGS sequence"/>
</dbReference>
<dbReference type="SUPFAM" id="SSF51905">
    <property type="entry name" value="FAD/NAD(P)-binding domain"/>
    <property type="match status" value="1"/>
</dbReference>
<dbReference type="EMBL" id="RXLR01000031">
    <property type="protein sequence ID" value="TDH17697.1"/>
    <property type="molecule type" value="Genomic_DNA"/>
</dbReference>
<accession>A0A4R5P450</accession>
<keyword evidence="2" id="KW-0285">Flavoprotein</keyword>
<evidence type="ECO:0000313" key="5">
    <source>
        <dbReference type="EMBL" id="TDH17697.1"/>
    </source>
</evidence>
<dbReference type="GO" id="GO:0071949">
    <property type="term" value="F:FAD binding"/>
    <property type="evidence" value="ECO:0007669"/>
    <property type="project" value="InterPro"/>
</dbReference>
<dbReference type="PANTHER" id="PTHR43004:SF19">
    <property type="entry name" value="BINDING MONOOXYGENASE, PUTATIVE (JCVI)-RELATED"/>
    <property type="match status" value="1"/>
</dbReference>
<evidence type="ECO:0000256" key="2">
    <source>
        <dbReference type="ARBA" id="ARBA00022630"/>
    </source>
</evidence>
<dbReference type="InterPro" id="IPR036188">
    <property type="entry name" value="FAD/NAD-bd_sf"/>
</dbReference>
<evidence type="ECO:0000256" key="1">
    <source>
        <dbReference type="ARBA" id="ARBA00001974"/>
    </source>
</evidence>
<name>A0A4R5P450_9MYCO</name>
<comment type="cofactor">
    <cofactor evidence="1">
        <name>FAD</name>
        <dbReference type="ChEBI" id="CHEBI:57692"/>
    </cofactor>
</comment>
<feature type="domain" description="FAD-binding" evidence="4">
    <location>
        <begin position="6"/>
        <end position="353"/>
    </location>
</feature>
<dbReference type="InterPro" id="IPR002938">
    <property type="entry name" value="FAD-bd"/>
</dbReference>
<dbReference type="Gene3D" id="3.30.9.10">
    <property type="entry name" value="D-Amino Acid Oxidase, subunit A, domain 2"/>
    <property type="match status" value="1"/>
</dbReference>